<dbReference type="FunFam" id="3.30.160.60:FF:003288">
    <property type="entry name" value="Uncharacterized protein"/>
    <property type="match status" value="1"/>
</dbReference>
<dbReference type="FunFam" id="3.30.160.60:FF:000688">
    <property type="entry name" value="zinc finger protein 197 isoform X1"/>
    <property type="match status" value="1"/>
</dbReference>
<reference evidence="15" key="1">
    <citation type="submission" date="2005-10" db="EMBL/GenBank/DDBJ databases">
        <authorList>
            <person name="Loftus B.J."/>
            <person name="Nene V.M."/>
            <person name="Hannick L.I."/>
            <person name="Bidwell S."/>
            <person name="Haas B."/>
            <person name="Amedeo P."/>
            <person name="Orvis J."/>
            <person name="Wortman J.R."/>
            <person name="White O.R."/>
            <person name="Salzberg S."/>
            <person name="Shumway M."/>
            <person name="Koo H."/>
            <person name="Zhao Y."/>
            <person name="Holmes M."/>
            <person name="Miller J."/>
            <person name="Schatz M."/>
            <person name="Pop M."/>
            <person name="Pai G."/>
            <person name="Utterback T."/>
            <person name="Rogers Y.-H."/>
            <person name="Kravitz S."/>
            <person name="Fraser C.M."/>
        </authorList>
    </citation>
    <scope>NUCLEOTIDE SEQUENCE</scope>
    <source>
        <strain evidence="15">Liverpool</strain>
    </source>
</reference>
<evidence type="ECO:0000256" key="11">
    <source>
        <dbReference type="PROSITE-ProRule" id="PRU00042"/>
    </source>
</evidence>
<name>Q16NZ3_AEDAE</name>
<evidence type="ECO:0000256" key="3">
    <source>
        <dbReference type="ARBA" id="ARBA00022723"/>
    </source>
</evidence>
<feature type="binding site" evidence="12">
    <location>
        <position position="13"/>
    </location>
    <ligand>
        <name>Zn(2+)</name>
        <dbReference type="ChEBI" id="CHEBI:29105"/>
    </ligand>
</feature>
<dbReference type="FunFam" id="3.30.160.60:FF:000145">
    <property type="entry name" value="Zinc finger protein 574"/>
    <property type="match status" value="1"/>
</dbReference>
<dbReference type="OMA" id="GKCMQSA"/>
<dbReference type="GO" id="GO:0005634">
    <property type="term" value="C:nucleus"/>
    <property type="evidence" value="ECO:0007669"/>
    <property type="project" value="UniProtKB-SubCell"/>
</dbReference>
<reference evidence="15" key="2">
    <citation type="journal article" date="2007" name="Science">
        <title>Genome sequence of Aedes aegypti, a major arbovirus vector.</title>
        <authorList>
            <person name="Nene V."/>
            <person name="Wortman J.R."/>
            <person name="Lawson D."/>
            <person name="Haas B."/>
            <person name="Kodira C."/>
            <person name="Tu Z.J."/>
            <person name="Loftus B."/>
            <person name="Xi Z."/>
            <person name="Megy K."/>
            <person name="Grabherr M."/>
            <person name="Ren Q."/>
            <person name="Zdobnov E.M."/>
            <person name="Lobo N.F."/>
            <person name="Campbell K.S."/>
            <person name="Brown S.E."/>
            <person name="Bonaldo M.F."/>
            <person name="Zhu J."/>
            <person name="Sinkins S.P."/>
            <person name="Hogenkamp D.G."/>
            <person name="Amedeo P."/>
            <person name="Arensburger P."/>
            <person name="Atkinson P.W."/>
            <person name="Bidwell S."/>
            <person name="Biedler J."/>
            <person name="Birney E."/>
            <person name="Bruggner R.V."/>
            <person name="Costas J."/>
            <person name="Coy M.R."/>
            <person name="Crabtree J."/>
            <person name="Crawford M."/>
            <person name="Debruyn B."/>
            <person name="Decaprio D."/>
            <person name="Eiglmeier K."/>
            <person name="Eisenstadt E."/>
            <person name="El-Dorry H."/>
            <person name="Gelbart W.M."/>
            <person name="Gomes S.L."/>
            <person name="Hammond M."/>
            <person name="Hannick L.I."/>
            <person name="Hogan J.R."/>
            <person name="Holmes M.H."/>
            <person name="Jaffe D."/>
            <person name="Johnston J.S."/>
            <person name="Kennedy R.C."/>
            <person name="Koo H."/>
            <person name="Kravitz S."/>
            <person name="Kriventseva E.V."/>
            <person name="Kulp D."/>
            <person name="Labutti K."/>
            <person name="Lee E."/>
            <person name="Li S."/>
            <person name="Lovin D.D."/>
            <person name="Mao C."/>
            <person name="Mauceli E."/>
            <person name="Menck C.F."/>
            <person name="Miller J.R."/>
            <person name="Montgomery P."/>
            <person name="Mori A."/>
            <person name="Nascimento A.L."/>
            <person name="Naveira H.F."/>
            <person name="Nusbaum C."/>
            <person name="O'leary S."/>
            <person name="Orvis J."/>
            <person name="Pertea M."/>
            <person name="Quesneville H."/>
            <person name="Reidenbach K.R."/>
            <person name="Rogers Y.H."/>
            <person name="Roth C.W."/>
            <person name="Schneider J.R."/>
            <person name="Schatz M."/>
            <person name="Shumway M."/>
            <person name="Stanke M."/>
            <person name="Stinson E.O."/>
            <person name="Tubio J.M."/>
            <person name="Vanzee J.P."/>
            <person name="Verjovski-Almeida S."/>
            <person name="Werner D."/>
            <person name="White O."/>
            <person name="Wyder S."/>
            <person name="Zeng Q."/>
            <person name="Zhao Q."/>
            <person name="Zhao Y."/>
            <person name="Hill C.A."/>
            <person name="Raikhel A.S."/>
            <person name="Soares M.B."/>
            <person name="Knudson D.L."/>
            <person name="Lee N.H."/>
            <person name="Galagan J."/>
            <person name="Salzberg S.L."/>
            <person name="Paulsen I.T."/>
            <person name="Dimopoulos G."/>
            <person name="Collins F.H."/>
            <person name="Birren B."/>
            <person name="Fraser-Liggett C.M."/>
            <person name="Severson D.W."/>
        </authorList>
    </citation>
    <scope>NUCLEOTIDE SEQUENCE [LARGE SCALE GENOMIC DNA]</scope>
    <source>
        <strain evidence="15">Liverpool</strain>
    </source>
</reference>
<evidence type="ECO:0000256" key="7">
    <source>
        <dbReference type="ARBA" id="ARBA00023015"/>
    </source>
</evidence>
<accession>Q16NZ3</accession>
<comment type="similarity">
    <text evidence="2">Belongs to the krueppel C2H2-type zinc-finger protein family.</text>
</comment>
<dbReference type="PROSITE" id="PS50157">
    <property type="entry name" value="ZINC_FINGER_C2H2_2"/>
    <property type="match status" value="6"/>
</dbReference>
<dbReference type="SMART" id="SM00355">
    <property type="entry name" value="ZnF_C2H2"/>
    <property type="match status" value="6"/>
</dbReference>
<dbReference type="SUPFAM" id="SSF57667">
    <property type="entry name" value="beta-beta-alpha zinc fingers"/>
    <property type="match status" value="4"/>
</dbReference>
<dbReference type="SMART" id="SM00868">
    <property type="entry name" value="zf-AD"/>
    <property type="match status" value="1"/>
</dbReference>
<dbReference type="PANTHER" id="PTHR24394:SF48">
    <property type="entry name" value="ZINC FINGER PROTEIN 771"/>
    <property type="match status" value="1"/>
</dbReference>
<dbReference type="GO" id="GO:0000981">
    <property type="term" value="F:DNA-binding transcription factor activity, RNA polymerase II-specific"/>
    <property type="evidence" value="ECO:0007669"/>
    <property type="project" value="TreeGrafter"/>
</dbReference>
<dbReference type="VEuPathDB" id="VectorBase:AAEL011805"/>
<feature type="domain" description="C2H2-type" evidence="13">
    <location>
        <begin position="171"/>
        <end position="198"/>
    </location>
</feature>
<dbReference type="Pfam" id="PF00096">
    <property type="entry name" value="zf-C2H2"/>
    <property type="match status" value="6"/>
</dbReference>
<evidence type="ECO:0000256" key="12">
    <source>
        <dbReference type="PROSITE-ProRule" id="PRU01263"/>
    </source>
</evidence>
<keyword evidence="3 12" id="KW-0479">Metal-binding</keyword>
<feature type="binding site" evidence="12">
    <location>
        <position position="47"/>
    </location>
    <ligand>
        <name>Zn(2+)</name>
        <dbReference type="ChEBI" id="CHEBI:29105"/>
    </ligand>
</feature>
<dbReference type="Gene3D" id="3.30.160.60">
    <property type="entry name" value="Classic Zinc Finger"/>
    <property type="match status" value="5"/>
</dbReference>
<feature type="domain" description="C2H2-type" evidence="13">
    <location>
        <begin position="291"/>
        <end position="317"/>
    </location>
</feature>
<keyword evidence="6 12" id="KW-0862">Zinc</keyword>
<dbReference type="PhylomeDB" id="Q16NZ3"/>
<keyword evidence="4" id="KW-0677">Repeat</keyword>
<dbReference type="AlphaFoldDB" id="Q16NZ3"/>
<keyword evidence="9" id="KW-0804">Transcription</keyword>
<dbReference type="PROSITE" id="PS00028">
    <property type="entry name" value="ZINC_FINGER_C2H2_1"/>
    <property type="match status" value="6"/>
</dbReference>
<dbReference type="Proteomes" id="UP000682892">
    <property type="component" value="Unassembled WGS sequence"/>
</dbReference>
<reference evidence="15" key="3">
    <citation type="submission" date="2012-09" db="EMBL/GenBank/DDBJ databases">
        <authorList>
            <consortium name="VectorBase"/>
        </authorList>
    </citation>
    <scope>NUCLEOTIDE SEQUENCE</scope>
    <source>
        <strain evidence="15">Liverpool</strain>
    </source>
</reference>
<gene>
    <name evidence="15" type="ORF">AaeL_AAEL011805</name>
</gene>
<evidence type="ECO:0000259" key="13">
    <source>
        <dbReference type="PROSITE" id="PS50157"/>
    </source>
</evidence>
<evidence type="ECO:0000259" key="14">
    <source>
        <dbReference type="PROSITE" id="PS51915"/>
    </source>
</evidence>
<dbReference type="GO" id="GO:0008270">
    <property type="term" value="F:zinc ion binding"/>
    <property type="evidence" value="ECO:0007669"/>
    <property type="project" value="UniProtKB-UniRule"/>
</dbReference>
<dbReference type="FunFam" id="3.30.160.60:FF:001009">
    <property type="entry name" value="Zinc finger protein 26"/>
    <property type="match status" value="1"/>
</dbReference>
<dbReference type="eggNOG" id="KOG1721">
    <property type="taxonomic scope" value="Eukaryota"/>
</dbReference>
<dbReference type="PaxDb" id="7159-AAEL011805-PA"/>
<evidence type="ECO:0000313" key="15">
    <source>
        <dbReference type="EMBL" id="EAT36081.1"/>
    </source>
</evidence>
<organism evidence="15 16">
    <name type="scientific">Aedes aegypti</name>
    <name type="common">Yellowfever mosquito</name>
    <name type="synonym">Culex aegypti</name>
    <dbReference type="NCBI Taxonomy" id="7159"/>
    <lineage>
        <taxon>Eukaryota</taxon>
        <taxon>Metazoa</taxon>
        <taxon>Ecdysozoa</taxon>
        <taxon>Arthropoda</taxon>
        <taxon>Hexapoda</taxon>
        <taxon>Insecta</taxon>
        <taxon>Pterygota</taxon>
        <taxon>Neoptera</taxon>
        <taxon>Endopterygota</taxon>
        <taxon>Diptera</taxon>
        <taxon>Nematocera</taxon>
        <taxon>Culicoidea</taxon>
        <taxon>Culicidae</taxon>
        <taxon>Culicinae</taxon>
        <taxon>Aedini</taxon>
        <taxon>Aedes</taxon>
        <taxon>Stegomyia</taxon>
    </lineage>
</organism>
<keyword evidence="5 11" id="KW-0863">Zinc-finger</keyword>
<feature type="domain" description="ZAD" evidence="14">
    <location>
        <begin position="8"/>
        <end position="71"/>
    </location>
</feature>
<feature type="domain" description="C2H2-type" evidence="13">
    <location>
        <begin position="199"/>
        <end position="234"/>
    </location>
</feature>
<evidence type="ECO:0000256" key="9">
    <source>
        <dbReference type="ARBA" id="ARBA00023163"/>
    </source>
</evidence>
<sequence>MSLPTVTECCRCCLVKEDDMICDLIESCGDITVSFCNPYSKHICGNCLNELANATRFRQRCLRTMDVLLNMTIETNEPIKSEIDEYQPHTESEEVEDMRDRFIEELIMEQLNFVCQHCGAGFAMQKNLSKHLLIHRNYASHQLIHAKDHSNSPMDDTEQETKKCQNPKKNHPCSYCGKAFASNSALVAHVRVHTQERPFPCSYCQKRFRTVGALELHERRHSGVHRRIHTKEKPHVCTICNRAFSRVFLLQIHQRTHTGERPFSCEDCGKPFNQQGDLAAHRRTHTGERPHQCDICGKGFIKSSGLTLHRKKHEQQQ</sequence>
<keyword evidence="7" id="KW-0805">Transcription regulation</keyword>
<feature type="domain" description="C2H2-type" evidence="13">
    <location>
        <begin position="113"/>
        <end position="140"/>
    </location>
</feature>
<evidence type="ECO:0000256" key="6">
    <source>
        <dbReference type="ARBA" id="ARBA00022833"/>
    </source>
</evidence>
<evidence type="ECO:0000256" key="8">
    <source>
        <dbReference type="ARBA" id="ARBA00023125"/>
    </source>
</evidence>
<dbReference type="GO" id="GO:0030674">
    <property type="term" value="F:protein-macromolecule adaptor activity"/>
    <property type="evidence" value="ECO:0007669"/>
    <property type="project" value="UniProtKB-ARBA"/>
</dbReference>
<proteinExistence type="inferred from homology"/>
<dbReference type="PROSITE" id="PS51915">
    <property type="entry name" value="ZAD"/>
    <property type="match status" value="1"/>
</dbReference>
<feature type="binding site" evidence="12">
    <location>
        <position position="10"/>
    </location>
    <ligand>
        <name>Zn(2+)</name>
        <dbReference type="ChEBI" id="CHEBI:29105"/>
    </ligand>
</feature>
<dbReference type="InterPro" id="IPR036236">
    <property type="entry name" value="Znf_C2H2_sf"/>
</dbReference>
<dbReference type="HOGENOM" id="CLU_002678_94_1_1"/>
<feature type="domain" description="C2H2-type" evidence="13">
    <location>
        <begin position="235"/>
        <end position="262"/>
    </location>
</feature>
<feature type="non-terminal residue" evidence="15">
    <location>
        <position position="1"/>
    </location>
</feature>
<evidence type="ECO:0000313" key="16">
    <source>
        <dbReference type="Proteomes" id="UP000682892"/>
    </source>
</evidence>
<evidence type="ECO:0000256" key="4">
    <source>
        <dbReference type="ARBA" id="ARBA00022737"/>
    </source>
</evidence>
<dbReference type="InterPro" id="IPR012934">
    <property type="entry name" value="Znf_AD"/>
</dbReference>
<dbReference type="FunFam" id="3.30.160.60:FF:000180">
    <property type="entry name" value="Zinc finger protein 689"/>
    <property type="match status" value="1"/>
</dbReference>
<dbReference type="GO" id="GO:0003677">
    <property type="term" value="F:DNA binding"/>
    <property type="evidence" value="ECO:0007669"/>
    <property type="project" value="UniProtKB-KW"/>
</dbReference>
<feature type="binding site" evidence="12">
    <location>
        <position position="44"/>
    </location>
    <ligand>
        <name>Zn(2+)</name>
        <dbReference type="ChEBI" id="CHEBI:29105"/>
    </ligand>
</feature>
<feature type="domain" description="C2H2-type" evidence="13">
    <location>
        <begin position="263"/>
        <end position="290"/>
    </location>
</feature>
<dbReference type="EMBL" id="CH477801">
    <property type="protein sequence ID" value="EAT36081.1"/>
    <property type="molecule type" value="Genomic_DNA"/>
</dbReference>
<comment type="subcellular location">
    <subcellularLocation>
        <location evidence="1">Nucleus</location>
    </subcellularLocation>
</comment>
<keyword evidence="10" id="KW-0539">Nucleus</keyword>
<keyword evidence="8" id="KW-0238">DNA-binding</keyword>
<dbReference type="InterPro" id="IPR013087">
    <property type="entry name" value="Znf_C2H2_type"/>
</dbReference>
<protein>
    <submittedName>
        <fullName evidence="15">AAEL011805-PA</fullName>
    </submittedName>
</protein>
<dbReference type="PANTHER" id="PTHR24394">
    <property type="entry name" value="ZINC FINGER PROTEIN"/>
    <property type="match status" value="1"/>
</dbReference>
<evidence type="ECO:0000256" key="5">
    <source>
        <dbReference type="ARBA" id="ARBA00022771"/>
    </source>
</evidence>
<evidence type="ECO:0000256" key="1">
    <source>
        <dbReference type="ARBA" id="ARBA00004123"/>
    </source>
</evidence>
<evidence type="ECO:0000256" key="2">
    <source>
        <dbReference type="ARBA" id="ARBA00006991"/>
    </source>
</evidence>
<evidence type="ECO:0000256" key="10">
    <source>
        <dbReference type="ARBA" id="ARBA00023242"/>
    </source>
</evidence>